<dbReference type="InterPro" id="IPR034151">
    <property type="entry name" value="TOPRIM_DnaG_bac"/>
</dbReference>
<dbReference type="InterPro" id="IPR013264">
    <property type="entry name" value="DNAG_N"/>
</dbReference>
<dbReference type="EC" id="2.7.7.101" evidence="12"/>
<dbReference type="GO" id="GO:1990077">
    <property type="term" value="C:primosome complex"/>
    <property type="evidence" value="ECO:0007669"/>
    <property type="project" value="UniProtKB-KW"/>
</dbReference>
<dbReference type="CDD" id="cd03364">
    <property type="entry name" value="TOPRIM_DnaG_primases"/>
    <property type="match status" value="1"/>
</dbReference>
<evidence type="ECO:0000313" key="17">
    <source>
        <dbReference type="Proteomes" id="UP000593890"/>
    </source>
</evidence>
<dbReference type="PANTHER" id="PTHR30313:SF2">
    <property type="entry name" value="DNA PRIMASE"/>
    <property type="match status" value="1"/>
</dbReference>
<dbReference type="NCBIfam" id="TIGR01391">
    <property type="entry name" value="dnaG"/>
    <property type="match status" value="1"/>
</dbReference>
<dbReference type="RefSeq" id="WP_215533058.1">
    <property type="nucleotide sequence ID" value="NZ_AP023321.1"/>
</dbReference>
<evidence type="ECO:0000256" key="14">
    <source>
        <dbReference type="PIRSR" id="PIRSR002811-1"/>
    </source>
</evidence>
<dbReference type="Pfam" id="PF13155">
    <property type="entry name" value="Toprim_2"/>
    <property type="match status" value="1"/>
</dbReference>
<dbReference type="Pfam" id="PF10410">
    <property type="entry name" value="DnaB_bind"/>
    <property type="match status" value="1"/>
</dbReference>
<dbReference type="Pfam" id="PF00772">
    <property type="entry name" value="DnaB"/>
    <property type="match status" value="1"/>
</dbReference>
<dbReference type="Pfam" id="PF01807">
    <property type="entry name" value="Zn_ribbon_DnaG"/>
    <property type="match status" value="1"/>
</dbReference>
<comment type="cofactor">
    <cofactor evidence="12 13 14">
        <name>Zn(2+)</name>
        <dbReference type="ChEBI" id="CHEBI:29105"/>
    </cofactor>
    <text evidence="12 13 14">Binds 1 zinc ion per monomer.</text>
</comment>
<evidence type="ECO:0000256" key="11">
    <source>
        <dbReference type="ARBA" id="ARBA00023163"/>
    </source>
</evidence>
<reference evidence="17" key="1">
    <citation type="submission" date="2020-07" db="EMBL/GenBank/DDBJ databases">
        <title>Complete genome sequencing of Clostridia bacterium strain 12CBH8.</title>
        <authorList>
            <person name="Sakamoto M."/>
            <person name="Murakami T."/>
            <person name="Mori H."/>
        </authorList>
    </citation>
    <scope>NUCLEOTIDE SEQUENCE [LARGE SCALE GENOMIC DNA]</scope>
    <source>
        <strain evidence="17">12CBH8</strain>
    </source>
</reference>
<dbReference type="SUPFAM" id="SSF57783">
    <property type="entry name" value="Zinc beta-ribbon"/>
    <property type="match status" value="1"/>
</dbReference>
<dbReference type="PROSITE" id="PS50880">
    <property type="entry name" value="TOPRIM"/>
    <property type="match status" value="1"/>
</dbReference>
<gene>
    <name evidence="12 16" type="primary">dnaG</name>
    <name evidence="16" type="ORF">C12CBH8_17460</name>
</gene>
<organism evidence="16 17">
    <name type="scientific">Solibaculum mannosilyticum</name>
    <dbReference type="NCBI Taxonomy" id="2780922"/>
    <lineage>
        <taxon>Bacteria</taxon>
        <taxon>Bacillati</taxon>
        <taxon>Bacillota</taxon>
        <taxon>Clostridia</taxon>
        <taxon>Eubacteriales</taxon>
        <taxon>Oscillospiraceae</taxon>
        <taxon>Solibaculum</taxon>
    </lineage>
</organism>
<name>A0A7I8D2Q5_9FIRM</name>
<keyword evidence="5 12" id="KW-0235">DNA replication</keyword>
<comment type="similarity">
    <text evidence="12 13">Belongs to the DnaG primase family.</text>
</comment>
<dbReference type="Gene3D" id="3.40.1360.10">
    <property type="match status" value="1"/>
</dbReference>
<keyword evidence="17" id="KW-1185">Reference proteome</keyword>
<dbReference type="GO" id="GO:0005524">
    <property type="term" value="F:ATP binding"/>
    <property type="evidence" value="ECO:0007669"/>
    <property type="project" value="InterPro"/>
</dbReference>
<evidence type="ECO:0000256" key="3">
    <source>
        <dbReference type="ARBA" id="ARBA00022679"/>
    </source>
</evidence>
<dbReference type="GO" id="GO:0003899">
    <property type="term" value="F:DNA-directed RNA polymerase activity"/>
    <property type="evidence" value="ECO:0007669"/>
    <property type="project" value="UniProtKB-UniRule"/>
</dbReference>
<dbReference type="SUPFAM" id="SSF48024">
    <property type="entry name" value="N-terminal domain of DnaB helicase"/>
    <property type="match status" value="1"/>
</dbReference>
<dbReference type="InterPro" id="IPR007693">
    <property type="entry name" value="DNA_helicase_DnaB-like_N"/>
</dbReference>
<sequence>MPLPESFMMELKARNDIESVVSSYVNLKRRGRNLVGLCPFHSEKTPSFTLYPENNSFYCFGCGAAGDAITFIRRIENLDYLEAVRFLAGRSGLAMPEDQADDGQAKLKASILEINRTAARFFYHTLYTPSGAAGLQYFHSRGLSDQTIKRFGLGFAPDSWDSLARYLRSKGYSPEEAQMADLLIPRRSGGHYDKFRNRVIFPIIDLRGNVIGFGGRVLDDTKPKYINTSDTMVYKKTMNLFAMNLAKNAKNGFLILAEGYMDVIAMHQAGFGNAVAALGTALTPQQARLMARYVPEVIVAGDADEAGVKAAARDIGILRDAGLKVRLLNLPDGKDPDEFIRRNGPERFQLLVEGAEGDVAYRLQVVKNRFDLTTPEGNVGYLEEAVKVLATIDNALECEIYAGRLAQELSVSRDTLLGQVRDQRRKNSRILKRQQFREIQKQTAGYTDQVNPERSKYPRAARAEETIIAILMQNPDYLSRVQAKLSSDRFLTSFHRRVYEAVCRELEAGIADPAMLLADLGEQFSVEEMSSISGIAARRAALQNTGDSLQELHDCIETILQEYEKNRIKDISSMSPEECAAYIASLKKKGC</sequence>
<keyword evidence="11 12" id="KW-0804">Transcription</keyword>
<dbReference type="HAMAP" id="MF_00974">
    <property type="entry name" value="DNA_primase_DnaG"/>
    <property type="match status" value="1"/>
</dbReference>
<dbReference type="GO" id="GO:0006269">
    <property type="term" value="P:DNA replication, synthesis of primer"/>
    <property type="evidence" value="ECO:0007669"/>
    <property type="project" value="UniProtKB-UniRule"/>
</dbReference>
<comment type="subunit">
    <text evidence="12">Monomer. Interacts with DnaB.</text>
</comment>
<keyword evidence="10 12" id="KW-0238">DNA-binding</keyword>
<evidence type="ECO:0000256" key="2">
    <source>
        <dbReference type="ARBA" id="ARBA00022515"/>
    </source>
</evidence>
<comment type="catalytic activity">
    <reaction evidence="12">
        <text>ssDNA + n NTP = ssDNA/pppN(pN)n-1 hybrid + (n-1) diphosphate.</text>
        <dbReference type="EC" id="2.7.7.101"/>
    </reaction>
</comment>
<feature type="domain" description="Toprim" evidence="15">
    <location>
        <begin position="252"/>
        <end position="333"/>
    </location>
</feature>
<dbReference type="Gene3D" id="3.90.980.10">
    <property type="entry name" value="DNA primase, catalytic core, N-terminal domain"/>
    <property type="match status" value="1"/>
</dbReference>
<dbReference type="EMBL" id="AP023321">
    <property type="protein sequence ID" value="BCI61107.1"/>
    <property type="molecule type" value="Genomic_DNA"/>
</dbReference>
<dbReference type="SMART" id="SM00400">
    <property type="entry name" value="ZnF_CHCC"/>
    <property type="match status" value="1"/>
</dbReference>
<evidence type="ECO:0000256" key="13">
    <source>
        <dbReference type="PIRNR" id="PIRNR002811"/>
    </source>
</evidence>
<dbReference type="GO" id="GO:0005737">
    <property type="term" value="C:cytoplasm"/>
    <property type="evidence" value="ECO:0007669"/>
    <property type="project" value="TreeGrafter"/>
</dbReference>
<evidence type="ECO:0000256" key="12">
    <source>
        <dbReference type="HAMAP-Rule" id="MF_00974"/>
    </source>
</evidence>
<dbReference type="InterPro" id="IPR006171">
    <property type="entry name" value="TOPRIM_dom"/>
</dbReference>
<dbReference type="Gene3D" id="1.10.860.10">
    <property type="entry name" value="DNAb Helicase, Chain A"/>
    <property type="match status" value="1"/>
</dbReference>
<dbReference type="InterPro" id="IPR002694">
    <property type="entry name" value="Znf_CHC2"/>
</dbReference>
<dbReference type="GO" id="GO:0003677">
    <property type="term" value="F:DNA binding"/>
    <property type="evidence" value="ECO:0007669"/>
    <property type="project" value="UniProtKB-KW"/>
</dbReference>
<dbReference type="InterPro" id="IPR037068">
    <property type="entry name" value="DNA_primase_core_N_sf"/>
</dbReference>
<dbReference type="PANTHER" id="PTHR30313">
    <property type="entry name" value="DNA PRIMASE"/>
    <property type="match status" value="1"/>
</dbReference>
<keyword evidence="6 12" id="KW-0479">Metal-binding</keyword>
<dbReference type="InterPro" id="IPR016136">
    <property type="entry name" value="DNA_helicase_N/primase_C"/>
</dbReference>
<dbReference type="PIRSF" id="PIRSF002811">
    <property type="entry name" value="DnaG"/>
    <property type="match status" value="1"/>
</dbReference>
<keyword evidence="7 12" id="KW-0863">Zinc-finger</keyword>
<keyword evidence="2 12" id="KW-0639">Primosome</keyword>
<feature type="zinc finger region" description="CHC2-type" evidence="12 14">
    <location>
        <begin position="38"/>
        <end position="62"/>
    </location>
</feature>
<evidence type="ECO:0000256" key="6">
    <source>
        <dbReference type="ARBA" id="ARBA00022723"/>
    </source>
</evidence>
<keyword evidence="9" id="KW-0460">Magnesium</keyword>
<dbReference type="SMART" id="SM00493">
    <property type="entry name" value="TOPRIM"/>
    <property type="match status" value="1"/>
</dbReference>
<dbReference type="InterPro" id="IPR036185">
    <property type="entry name" value="DNA_heli_DnaB-like_N_sf"/>
</dbReference>
<keyword evidence="1 12" id="KW-0240">DNA-directed RNA polymerase</keyword>
<dbReference type="GO" id="GO:0003678">
    <property type="term" value="F:DNA helicase activity"/>
    <property type="evidence" value="ECO:0007669"/>
    <property type="project" value="InterPro"/>
</dbReference>
<dbReference type="FunFam" id="3.90.580.10:FF:000001">
    <property type="entry name" value="DNA primase"/>
    <property type="match status" value="1"/>
</dbReference>
<dbReference type="SUPFAM" id="SSF56731">
    <property type="entry name" value="DNA primase core"/>
    <property type="match status" value="1"/>
</dbReference>
<comment type="domain">
    <text evidence="12">Contains an N-terminal zinc-binding domain, a central core domain that contains the primase activity, and a C-terminal DnaB-binding domain.</text>
</comment>
<evidence type="ECO:0000256" key="8">
    <source>
        <dbReference type="ARBA" id="ARBA00022833"/>
    </source>
</evidence>
<dbReference type="InterPro" id="IPR030846">
    <property type="entry name" value="DnaG_bac"/>
</dbReference>
<dbReference type="KEGG" id="sman:C12CBH8_17460"/>
<evidence type="ECO:0000256" key="5">
    <source>
        <dbReference type="ARBA" id="ARBA00022705"/>
    </source>
</evidence>
<dbReference type="Proteomes" id="UP000593890">
    <property type="component" value="Chromosome"/>
</dbReference>
<evidence type="ECO:0000259" key="15">
    <source>
        <dbReference type="PROSITE" id="PS50880"/>
    </source>
</evidence>
<dbReference type="GO" id="GO:0008270">
    <property type="term" value="F:zinc ion binding"/>
    <property type="evidence" value="ECO:0007669"/>
    <property type="project" value="UniProtKB-UniRule"/>
</dbReference>
<evidence type="ECO:0000256" key="4">
    <source>
        <dbReference type="ARBA" id="ARBA00022695"/>
    </source>
</evidence>
<dbReference type="InterPro" id="IPR019475">
    <property type="entry name" value="DNA_primase_DnaB-bd"/>
</dbReference>
<dbReference type="InterPro" id="IPR050219">
    <property type="entry name" value="DnaG_primase"/>
</dbReference>
<dbReference type="GO" id="GO:0000428">
    <property type="term" value="C:DNA-directed RNA polymerase complex"/>
    <property type="evidence" value="ECO:0007669"/>
    <property type="project" value="UniProtKB-KW"/>
</dbReference>
<dbReference type="Pfam" id="PF08275">
    <property type="entry name" value="DNAG_N"/>
    <property type="match status" value="1"/>
</dbReference>
<keyword evidence="8 12" id="KW-0862">Zinc</keyword>
<dbReference type="AlphaFoldDB" id="A0A7I8D2Q5"/>
<proteinExistence type="inferred from homology"/>
<evidence type="ECO:0000256" key="1">
    <source>
        <dbReference type="ARBA" id="ARBA00022478"/>
    </source>
</evidence>
<keyword evidence="3 12" id="KW-0808">Transferase</keyword>
<protein>
    <recommendedName>
        <fullName evidence="12 13">DNA primase</fullName>
        <ecNumber evidence="12">2.7.7.101</ecNumber>
    </recommendedName>
</protein>
<dbReference type="FunFam" id="3.90.980.10:FF:000001">
    <property type="entry name" value="DNA primase"/>
    <property type="match status" value="1"/>
</dbReference>
<evidence type="ECO:0000256" key="9">
    <source>
        <dbReference type="ARBA" id="ARBA00022842"/>
    </source>
</evidence>
<keyword evidence="4 12" id="KW-0548">Nucleotidyltransferase</keyword>
<evidence type="ECO:0000256" key="10">
    <source>
        <dbReference type="ARBA" id="ARBA00023125"/>
    </source>
</evidence>
<dbReference type="Gene3D" id="3.90.580.10">
    <property type="entry name" value="Zinc finger, CHC2-type domain"/>
    <property type="match status" value="1"/>
</dbReference>
<evidence type="ECO:0000313" key="16">
    <source>
        <dbReference type="EMBL" id="BCI61107.1"/>
    </source>
</evidence>
<evidence type="ECO:0000256" key="7">
    <source>
        <dbReference type="ARBA" id="ARBA00022771"/>
    </source>
</evidence>
<accession>A0A7I8D2Q5</accession>
<comment type="function">
    <text evidence="12 13">RNA polymerase that catalyzes the synthesis of short RNA molecules used as primers for DNA polymerase during DNA replication.</text>
</comment>
<dbReference type="InterPro" id="IPR036977">
    <property type="entry name" value="DNA_primase_Znf_CHC2"/>
</dbReference>
<dbReference type="InterPro" id="IPR006295">
    <property type="entry name" value="DNA_primase_DnaG"/>
</dbReference>